<feature type="domain" description="Glycosyltransferase 2-like" evidence="1">
    <location>
        <begin position="6"/>
        <end position="158"/>
    </location>
</feature>
<dbReference type="InterPro" id="IPR029044">
    <property type="entry name" value="Nucleotide-diphossugar_trans"/>
</dbReference>
<proteinExistence type="predicted"/>
<dbReference type="EMBL" id="MFJA01000006">
    <property type="protein sequence ID" value="OGG04347.1"/>
    <property type="molecule type" value="Genomic_DNA"/>
</dbReference>
<dbReference type="Gene3D" id="3.90.550.10">
    <property type="entry name" value="Spore Coat Polysaccharide Biosynthesis Protein SpsA, Chain A"/>
    <property type="match status" value="1"/>
</dbReference>
<sequence length="303" mass="35136">MEKLLSIIIVSFNSKYFLDKCLASLSKSSLDKKKQEIIIIDNASTDGTFNYIRKKYPHLTIEHNLENLGFAKANNKAIEKAKGKYVLLLNPDTIVPENCLLLMTSFMEKNKQAAVSTCRVELPDGTLDDACHRGYPTPWNAFCHFTYLSAIFPQSFTFNGYHLGYRNLGLIHEIDSCAGAFMLIRRKIGEKLNWLDEDYFWYGEDLDFCFRVKKANFRVYFVPTSKIIHYKGISSGLKRHSRNLSTADKKTRIKATQARFAVMRIFYRKHYQKSREKLLSRFILAVINIKEKLSLISLKMHEN</sequence>
<dbReference type="AlphaFoldDB" id="A0A1F5YWJ6"/>
<comment type="caution">
    <text evidence="2">The sequence shown here is derived from an EMBL/GenBank/DDBJ whole genome shotgun (WGS) entry which is preliminary data.</text>
</comment>
<dbReference type="InterPro" id="IPR001173">
    <property type="entry name" value="Glyco_trans_2-like"/>
</dbReference>
<reference evidence="2 3" key="1">
    <citation type="journal article" date="2016" name="Nat. Commun.">
        <title>Thousands of microbial genomes shed light on interconnected biogeochemical processes in an aquifer system.</title>
        <authorList>
            <person name="Anantharaman K."/>
            <person name="Brown C.T."/>
            <person name="Hug L.A."/>
            <person name="Sharon I."/>
            <person name="Castelle C.J."/>
            <person name="Probst A.J."/>
            <person name="Thomas B.C."/>
            <person name="Singh A."/>
            <person name="Wilkins M.J."/>
            <person name="Karaoz U."/>
            <person name="Brodie E.L."/>
            <person name="Williams K.H."/>
            <person name="Hubbard S.S."/>
            <person name="Banfield J.F."/>
        </authorList>
    </citation>
    <scope>NUCLEOTIDE SEQUENCE [LARGE SCALE GENOMIC DNA]</scope>
</reference>
<gene>
    <name evidence="2" type="ORF">A2W14_07095</name>
</gene>
<evidence type="ECO:0000259" key="1">
    <source>
        <dbReference type="Pfam" id="PF00535"/>
    </source>
</evidence>
<dbReference type="Pfam" id="PF00535">
    <property type="entry name" value="Glycos_transf_2"/>
    <property type="match status" value="1"/>
</dbReference>
<dbReference type="SUPFAM" id="SSF53448">
    <property type="entry name" value="Nucleotide-diphospho-sugar transferases"/>
    <property type="match status" value="1"/>
</dbReference>
<name>A0A1F5YWJ6_9BACT</name>
<protein>
    <recommendedName>
        <fullName evidence="1">Glycosyltransferase 2-like domain-containing protein</fullName>
    </recommendedName>
</protein>
<evidence type="ECO:0000313" key="3">
    <source>
        <dbReference type="Proteomes" id="UP000176665"/>
    </source>
</evidence>
<organism evidence="2 3">
    <name type="scientific">Candidatus Gottesmanbacteria bacterium RBG_16_37_8</name>
    <dbReference type="NCBI Taxonomy" id="1798371"/>
    <lineage>
        <taxon>Bacteria</taxon>
        <taxon>Candidatus Gottesmaniibacteriota</taxon>
    </lineage>
</organism>
<dbReference type="Proteomes" id="UP000176665">
    <property type="component" value="Unassembled WGS sequence"/>
</dbReference>
<accession>A0A1F5YWJ6</accession>
<dbReference type="PANTHER" id="PTHR43179:SF7">
    <property type="entry name" value="RHAMNOSYLTRANSFERASE WBBL"/>
    <property type="match status" value="1"/>
</dbReference>
<evidence type="ECO:0000313" key="2">
    <source>
        <dbReference type="EMBL" id="OGG04347.1"/>
    </source>
</evidence>
<dbReference type="PANTHER" id="PTHR43179">
    <property type="entry name" value="RHAMNOSYLTRANSFERASE WBBL"/>
    <property type="match status" value="1"/>
</dbReference>
<dbReference type="CDD" id="cd04186">
    <property type="entry name" value="GT_2_like_c"/>
    <property type="match status" value="1"/>
</dbReference>
<dbReference type="STRING" id="1798371.A2W14_07095"/>